<evidence type="ECO:0000313" key="1">
    <source>
        <dbReference type="EMBL" id="RHB39561.1"/>
    </source>
</evidence>
<evidence type="ECO:0000313" key="2">
    <source>
        <dbReference type="Proteomes" id="UP000284883"/>
    </source>
</evidence>
<accession>A0A413W147</accession>
<dbReference type="EMBL" id="QSGQ01000005">
    <property type="protein sequence ID" value="RHB39561.1"/>
    <property type="molecule type" value="Genomic_DNA"/>
</dbReference>
<proteinExistence type="predicted"/>
<gene>
    <name evidence="1" type="ORF">DW885_09125</name>
</gene>
<comment type="caution">
    <text evidence="1">The sequence shown here is derived from an EMBL/GenBank/DDBJ whole genome shotgun (WGS) entry which is preliminary data.</text>
</comment>
<sequence length="76" mass="9290">MKIIYPINIKHKMKKMDNDRWLPQYFKIEFKHYLVLSKRRNTRARSTRVIQYRQFANSILFTDQELDGGSRFPIPT</sequence>
<organism evidence="1 2">
    <name type="scientific">Dorea formicigenerans</name>
    <dbReference type="NCBI Taxonomy" id="39486"/>
    <lineage>
        <taxon>Bacteria</taxon>
        <taxon>Bacillati</taxon>
        <taxon>Bacillota</taxon>
        <taxon>Clostridia</taxon>
        <taxon>Lachnospirales</taxon>
        <taxon>Lachnospiraceae</taxon>
        <taxon>Dorea</taxon>
    </lineage>
</organism>
<reference evidence="1 2" key="1">
    <citation type="submission" date="2018-08" db="EMBL/GenBank/DDBJ databases">
        <title>A genome reference for cultivated species of the human gut microbiota.</title>
        <authorList>
            <person name="Zou Y."/>
            <person name="Xue W."/>
            <person name="Luo G."/>
        </authorList>
    </citation>
    <scope>NUCLEOTIDE SEQUENCE [LARGE SCALE GENOMIC DNA]</scope>
    <source>
        <strain evidence="1 2">AM40-15AC</strain>
    </source>
</reference>
<name>A0A413W147_9FIRM</name>
<dbReference type="AlphaFoldDB" id="A0A413W147"/>
<protein>
    <submittedName>
        <fullName evidence="1">Uncharacterized protein</fullName>
    </submittedName>
</protein>
<dbReference type="Proteomes" id="UP000284883">
    <property type="component" value="Unassembled WGS sequence"/>
</dbReference>